<accession>A0ABD2MSZ1</accession>
<reference evidence="2 3" key="1">
    <citation type="journal article" date="2021" name="BMC Biol.">
        <title>Horizontally acquired antibacterial genes associated with adaptive radiation of ladybird beetles.</title>
        <authorList>
            <person name="Li H.S."/>
            <person name="Tang X.F."/>
            <person name="Huang Y.H."/>
            <person name="Xu Z.Y."/>
            <person name="Chen M.L."/>
            <person name="Du X.Y."/>
            <person name="Qiu B.Y."/>
            <person name="Chen P.T."/>
            <person name="Zhang W."/>
            <person name="Slipinski A."/>
            <person name="Escalona H.E."/>
            <person name="Waterhouse R.M."/>
            <person name="Zwick A."/>
            <person name="Pang H."/>
        </authorList>
    </citation>
    <scope>NUCLEOTIDE SEQUENCE [LARGE SCALE GENOMIC DNA]</scope>
    <source>
        <strain evidence="2">SYSU2018</strain>
    </source>
</reference>
<comment type="caution">
    <text evidence="2">The sequence shown here is derived from an EMBL/GenBank/DDBJ whole genome shotgun (WGS) entry which is preliminary data.</text>
</comment>
<feature type="region of interest" description="Disordered" evidence="1">
    <location>
        <begin position="1"/>
        <end position="44"/>
    </location>
</feature>
<evidence type="ECO:0000313" key="2">
    <source>
        <dbReference type="EMBL" id="KAL3269504.1"/>
    </source>
</evidence>
<name>A0ABD2MSZ1_9CUCU</name>
<evidence type="ECO:0000313" key="3">
    <source>
        <dbReference type="Proteomes" id="UP001516400"/>
    </source>
</evidence>
<evidence type="ECO:0000256" key="1">
    <source>
        <dbReference type="SAM" id="MobiDB-lite"/>
    </source>
</evidence>
<proteinExistence type="predicted"/>
<keyword evidence="3" id="KW-1185">Reference proteome</keyword>
<dbReference type="EMBL" id="JABFTP020000021">
    <property type="protein sequence ID" value="KAL3269504.1"/>
    <property type="molecule type" value="Genomic_DNA"/>
</dbReference>
<dbReference type="Proteomes" id="UP001516400">
    <property type="component" value="Unassembled WGS sequence"/>
</dbReference>
<organism evidence="2 3">
    <name type="scientific">Cryptolaemus montrouzieri</name>
    <dbReference type="NCBI Taxonomy" id="559131"/>
    <lineage>
        <taxon>Eukaryota</taxon>
        <taxon>Metazoa</taxon>
        <taxon>Ecdysozoa</taxon>
        <taxon>Arthropoda</taxon>
        <taxon>Hexapoda</taxon>
        <taxon>Insecta</taxon>
        <taxon>Pterygota</taxon>
        <taxon>Neoptera</taxon>
        <taxon>Endopterygota</taxon>
        <taxon>Coleoptera</taxon>
        <taxon>Polyphaga</taxon>
        <taxon>Cucujiformia</taxon>
        <taxon>Coccinelloidea</taxon>
        <taxon>Coccinellidae</taxon>
        <taxon>Scymninae</taxon>
        <taxon>Scymnini</taxon>
        <taxon>Cryptolaemus</taxon>
    </lineage>
</organism>
<sequence>MDDLISANRELKRGLESSKKVNQELIDQKQKSQKQSQEMKLNMENNTLKETNHILESKLAEDGKLLDQQNQELIKLKEEQRTLKQENLSLKKEVDHFKNQTHKEDNMRPSIHACKGDMNKRSMSLEKELQNIKQILQKQHMENAKKEISDANREVRPTYANILKNKEEHVLMIHPKKGNQN</sequence>
<protein>
    <submittedName>
        <fullName evidence="2">Uncharacterized protein</fullName>
    </submittedName>
</protein>
<feature type="compositionally biased region" description="Basic and acidic residues" evidence="1">
    <location>
        <begin position="9"/>
        <end position="30"/>
    </location>
</feature>
<dbReference type="AlphaFoldDB" id="A0ABD2MSZ1"/>
<gene>
    <name evidence="2" type="ORF">HHI36_008570</name>
</gene>
<feature type="non-terminal residue" evidence="2">
    <location>
        <position position="181"/>
    </location>
</feature>